<gene>
    <name evidence="2" type="ORF">ACFSX5_10540</name>
</gene>
<dbReference type="RefSeq" id="WP_386833338.1">
    <property type="nucleotide sequence ID" value="NZ_JBHUNP010000001.1"/>
</dbReference>
<name>A0ABW5QKU7_9HYPH</name>
<organism evidence="2 3">
    <name type="scientific">Devosia albogilva</name>
    <dbReference type="NCBI Taxonomy" id="429726"/>
    <lineage>
        <taxon>Bacteria</taxon>
        <taxon>Pseudomonadati</taxon>
        <taxon>Pseudomonadota</taxon>
        <taxon>Alphaproteobacteria</taxon>
        <taxon>Hyphomicrobiales</taxon>
        <taxon>Devosiaceae</taxon>
        <taxon>Devosia</taxon>
    </lineage>
</organism>
<accession>A0ABW5QKU7</accession>
<keyword evidence="3" id="KW-1185">Reference proteome</keyword>
<evidence type="ECO:0000313" key="3">
    <source>
        <dbReference type="Proteomes" id="UP001597521"/>
    </source>
</evidence>
<dbReference type="EMBL" id="JBHUNP010000001">
    <property type="protein sequence ID" value="MFD2648228.1"/>
    <property type="molecule type" value="Genomic_DNA"/>
</dbReference>
<keyword evidence="2" id="KW-0067">ATP-binding</keyword>
<dbReference type="GO" id="GO:0005524">
    <property type="term" value="F:ATP binding"/>
    <property type="evidence" value="ECO:0007669"/>
    <property type="project" value="UniProtKB-KW"/>
</dbReference>
<keyword evidence="2" id="KW-0547">Nucleotide-binding</keyword>
<dbReference type="Pfam" id="PF13589">
    <property type="entry name" value="HATPase_c_3"/>
    <property type="match status" value="1"/>
</dbReference>
<dbReference type="Gene3D" id="3.30.565.10">
    <property type="entry name" value="Histidine kinase-like ATPase, C-terminal domain"/>
    <property type="match status" value="1"/>
</dbReference>
<comment type="caution">
    <text evidence="2">The sequence shown here is derived from an EMBL/GenBank/DDBJ whole genome shotgun (WGS) entry which is preliminary data.</text>
</comment>
<reference evidence="3" key="1">
    <citation type="journal article" date="2019" name="Int. J. Syst. Evol. Microbiol.">
        <title>The Global Catalogue of Microorganisms (GCM) 10K type strain sequencing project: providing services to taxonomists for standard genome sequencing and annotation.</title>
        <authorList>
            <consortium name="The Broad Institute Genomics Platform"/>
            <consortium name="The Broad Institute Genome Sequencing Center for Infectious Disease"/>
            <person name="Wu L."/>
            <person name="Ma J."/>
        </authorList>
    </citation>
    <scope>NUCLEOTIDE SEQUENCE [LARGE SCALE GENOMIC DNA]</scope>
    <source>
        <strain evidence="3">CCM 7427</strain>
    </source>
</reference>
<evidence type="ECO:0000256" key="1">
    <source>
        <dbReference type="SAM" id="MobiDB-lite"/>
    </source>
</evidence>
<sequence>MADEIIDQETSVLNWGSDAPRGGKAVLNRIVKEKATVPLFFAQTLIQSLRDVGYNNTTSALCEHVDNSIQSGATEIRVYFRQTGNRDNAVIDAAVYDNGSGMAPTTLKVAMAFGGSMSFGNRSGIARFGMGMKTAALSMSPVLDVYSWQEPNAYYNMTLDVDAIGRERTNLVGLPEPTLSTELPDDLADLFRQPMVFPKNPSEQELFVEGGEYLEEKLGQSGTIVYMPGCDRLTYRKVQTLVDHAVKEMGRVYRRHIAQGLSLYVNNRLVEATDPTYSLSSARHQRFLEPGIARSSRLLFSREVLVPVKENGQESRPVTIKVFRLPIEEWYHLPKKTLKNDLHVFSGLTVSILRNDREVFAGPMPKLTTRHTVTHWYRIQIDFGGELDEAFGVAANKQGVRLKGYVEEAIKRAIGDEITTLNDEIKRFQAAQSAARKPAQPTASETRASEAEGFQPNEVESKLSEAEQADLDANLRGLASTLRRQDETDEEAYERIQKSRYILDLKHDEYWPFYDVRHKFGRIILTINTAHPFFTELYEPLQKLEVSGGGDGDDSALPVEEESRGPIAALELLLLSLARTQSRMVAHNEDAAKVLENFRREWSDAYRIQMTV</sequence>
<dbReference type="Proteomes" id="UP001597521">
    <property type="component" value="Unassembled WGS sequence"/>
</dbReference>
<evidence type="ECO:0000313" key="2">
    <source>
        <dbReference type="EMBL" id="MFD2648228.1"/>
    </source>
</evidence>
<feature type="region of interest" description="Disordered" evidence="1">
    <location>
        <begin position="432"/>
        <end position="458"/>
    </location>
</feature>
<proteinExistence type="predicted"/>
<protein>
    <submittedName>
        <fullName evidence="2">ATP-binding protein</fullName>
    </submittedName>
</protein>
<dbReference type="InterPro" id="IPR036890">
    <property type="entry name" value="HATPase_C_sf"/>
</dbReference>
<dbReference type="SUPFAM" id="SSF55874">
    <property type="entry name" value="ATPase domain of HSP90 chaperone/DNA topoisomerase II/histidine kinase"/>
    <property type="match status" value="1"/>
</dbReference>